<evidence type="ECO:0000313" key="1">
    <source>
        <dbReference type="EMBL" id="MCV3217402.1"/>
    </source>
</evidence>
<name>A0ABT3B7P3_9CYAN</name>
<dbReference type="RefSeq" id="WP_263749107.1">
    <property type="nucleotide sequence ID" value="NZ_JAOWRF010000405.1"/>
</dbReference>
<sequence length="221" mass="25844">MRRATTHYQFDIINEVSDRTDLGKESKNTMAKRKKSNLQWIKETLELKPDHRWESPSGYNIFVLDRGSVRFNVPQNWVLEPQEKSFKFLDKKSPDDDCCLEVSFNRLPPNDWSQFPLKSALKKAMEDDSRDVIERGEIFTIKRQTARIVWTEIKFIDTQAEPREAFSRTCIGLGSNVQCLITFDYWADQAEQLIPVWDEVMRSLTLGLYIRDPMTGVAFPD</sequence>
<organism evidence="1 2">
    <name type="scientific">Plectonema radiosum NIES-515</name>
    <dbReference type="NCBI Taxonomy" id="2986073"/>
    <lineage>
        <taxon>Bacteria</taxon>
        <taxon>Bacillati</taxon>
        <taxon>Cyanobacteriota</taxon>
        <taxon>Cyanophyceae</taxon>
        <taxon>Oscillatoriophycideae</taxon>
        <taxon>Oscillatoriales</taxon>
        <taxon>Microcoleaceae</taxon>
        <taxon>Plectonema</taxon>
    </lineage>
</organism>
<accession>A0ABT3B7P3</accession>
<proteinExistence type="predicted"/>
<protein>
    <submittedName>
        <fullName evidence="1">Uncharacterized protein</fullName>
    </submittedName>
</protein>
<dbReference type="Proteomes" id="UP001526143">
    <property type="component" value="Unassembled WGS sequence"/>
</dbReference>
<dbReference type="EMBL" id="JAOWRF010000405">
    <property type="protein sequence ID" value="MCV3217402.1"/>
    <property type="molecule type" value="Genomic_DNA"/>
</dbReference>
<keyword evidence="2" id="KW-1185">Reference proteome</keyword>
<reference evidence="1 2" key="1">
    <citation type="submission" date="2022-10" db="EMBL/GenBank/DDBJ databases">
        <title>Identification of biosynthetic pathway for the production of the potent trypsin inhibitor radiosumin.</title>
        <authorList>
            <person name="Fewer D.P."/>
            <person name="Delbaje E."/>
            <person name="Ouyang X."/>
            <person name="Agostino P.D."/>
            <person name="Wahlsten M."/>
            <person name="Jokela J."/>
            <person name="Permi P."/>
            <person name="Haapaniemi E."/>
            <person name="Koistinen H."/>
        </authorList>
    </citation>
    <scope>NUCLEOTIDE SEQUENCE [LARGE SCALE GENOMIC DNA]</scope>
    <source>
        <strain evidence="1 2">NIES-515</strain>
    </source>
</reference>
<gene>
    <name evidence="1" type="ORF">OGM63_28495</name>
</gene>
<comment type="caution">
    <text evidence="1">The sequence shown here is derived from an EMBL/GenBank/DDBJ whole genome shotgun (WGS) entry which is preliminary data.</text>
</comment>
<evidence type="ECO:0000313" key="2">
    <source>
        <dbReference type="Proteomes" id="UP001526143"/>
    </source>
</evidence>